<dbReference type="KEGG" id="ddu:GF1_18550"/>
<dbReference type="AlphaFoldDB" id="A0A915U0Z3"/>
<dbReference type="PROSITE" id="PS51257">
    <property type="entry name" value="PROKAR_LIPOPROTEIN"/>
    <property type="match status" value="1"/>
</dbReference>
<dbReference type="Proteomes" id="UP001063350">
    <property type="component" value="Chromosome"/>
</dbReference>
<keyword evidence="1" id="KW-1133">Transmembrane helix</keyword>
<protein>
    <recommendedName>
        <fullName evidence="4">RND transporter</fullName>
    </recommendedName>
</protein>
<evidence type="ECO:0000313" key="3">
    <source>
        <dbReference type="Proteomes" id="UP001063350"/>
    </source>
</evidence>
<keyword evidence="3" id="KW-1185">Reference proteome</keyword>
<gene>
    <name evidence="2" type="ORF">GF1_18550</name>
</gene>
<feature type="transmembrane region" description="Helical" evidence="1">
    <location>
        <begin position="51"/>
        <end position="70"/>
    </location>
</feature>
<keyword evidence="1" id="KW-0472">Membrane</keyword>
<name>A0A915U0Z3_9BACT</name>
<dbReference type="RefSeq" id="WP_267926222.1">
    <property type="nucleotide sequence ID" value="NZ_AP024233.1"/>
</dbReference>
<evidence type="ECO:0000313" key="2">
    <source>
        <dbReference type="EMBL" id="BCO09479.1"/>
    </source>
</evidence>
<organism evidence="2 3">
    <name type="scientific">Desulfolithobacter dissulfuricans</name>
    <dbReference type="NCBI Taxonomy" id="2795293"/>
    <lineage>
        <taxon>Bacteria</taxon>
        <taxon>Pseudomonadati</taxon>
        <taxon>Thermodesulfobacteriota</taxon>
        <taxon>Desulfobulbia</taxon>
        <taxon>Desulfobulbales</taxon>
        <taxon>Desulfobulbaceae</taxon>
        <taxon>Desulfolithobacter</taxon>
    </lineage>
</organism>
<accession>A0A915U0Z3</accession>
<evidence type="ECO:0008006" key="4">
    <source>
        <dbReference type="Google" id="ProtNLM"/>
    </source>
</evidence>
<keyword evidence="1" id="KW-0812">Transmembrane</keyword>
<dbReference type="EMBL" id="AP024233">
    <property type="protein sequence ID" value="BCO09479.1"/>
    <property type="molecule type" value="Genomic_DNA"/>
</dbReference>
<sequence>MKWLDPIPLPFIIIACILLGLAPFFPEPHILEKLRMLRDGTLKRPLDIFDLFYHGVPFILLTLKIVRILLLKK</sequence>
<reference evidence="2" key="1">
    <citation type="submission" date="2020-12" db="EMBL/GenBank/DDBJ databases">
        <title>Desulfobium dissulfuricans gen. nov., sp. nov., a novel mesophilic, sulfate-reducing bacterium isolated from a deep-sea hydrothermal vent.</title>
        <authorList>
            <person name="Hashimoto Y."/>
            <person name="Tame A."/>
            <person name="Sawayama S."/>
            <person name="Miyazaki J."/>
            <person name="Takai K."/>
            <person name="Nakagawa S."/>
        </authorList>
    </citation>
    <scope>NUCLEOTIDE SEQUENCE</scope>
    <source>
        <strain evidence="2">GF1</strain>
    </source>
</reference>
<proteinExistence type="predicted"/>
<evidence type="ECO:0000256" key="1">
    <source>
        <dbReference type="SAM" id="Phobius"/>
    </source>
</evidence>
<feature type="transmembrane region" description="Helical" evidence="1">
    <location>
        <begin position="7"/>
        <end position="25"/>
    </location>
</feature>